<evidence type="ECO:0000313" key="1">
    <source>
        <dbReference type="EMBL" id="MEJ8660432.1"/>
    </source>
</evidence>
<proteinExistence type="predicted"/>
<keyword evidence="2" id="KW-1185">Reference proteome</keyword>
<comment type="caution">
    <text evidence="1">The sequence shown here is derived from an EMBL/GenBank/DDBJ whole genome shotgun (WGS) entry which is preliminary data.</text>
</comment>
<gene>
    <name evidence="1" type="ORF">WKI58_28605</name>
</gene>
<organism evidence="1 2">
    <name type="scientific">Streptomyces pratisoli</name>
    <dbReference type="NCBI Taxonomy" id="3139917"/>
    <lineage>
        <taxon>Bacteria</taxon>
        <taxon>Bacillati</taxon>
        <taxon>Actinomycetota</taxon>
        <taxon>Actinomycetes</taxon>
        <taxon>Kitasatosporales</taxon>
        <taxon>Streptomycetaceae</taxon>
        <taxon>Streptomyces</taxon>
    </lineage>
</organism>
<sequence length="201" mass="21430">MIRVLLVHDGCLMRSALTMLLRREEDLEVSGSSWRAAVGQADSLRPHVCVADVECPGAAVPGTLTGLLRRVAGPAAALLVLATGTRPGLLRRAFDAGALGYVSKDAGPQRLLDGIRQVAEGERFVDESLALGLLQAAHIPLTPRELSVLRLAAEGSTSAEIARNLHLSLGTVRNYMSTITRKTGARNRVDAIRISQHAGWV</sequence>
<name>A0ACC6QPM5_9ACTN</name>
<protein>
    <submittedName>
        <fullName evidence="1">Response regulator transcription factor</fullName>
    </submittedName>
</protein>
<reference evidence="1" key="1">
    <citation type="submission" date="2024-03" db="EMBL/GenBank/DDBJ databases">
        <title>Novel Streptomyces species of biotechnological and ecological value are a feature of Machair soil.</title>
        <authorList>
            <person name="Prole J.R."/>
            <person name="Goodfellow M."/>
            <person name="Allenby N."/>
            <person name="Ward A.C."/>
        </authorList>
    </citation>
    <scope>NUCLEOTIDE SEQUENCE</scope>
    <source>
        <strain evidence="1">MS1.AVA.4</strain>
    </source>
</reference>
<dbReference type="Proteomes" id="UP001375539">
    <property type="component" value="Unassembled WGS sequence"/>
</dbReference>
<evidence type="ECO:0000313" key="2">
    <source>
        <dbReference type="Proteomes" id="UP001375539"/>
    </source>
</evidence>
<dbReference type="EMBL" id="JBBKAI010000002">
    <property type="protein sequence ID" value="MEJ8660432.1"/>
    <property type="molecule type" value="Genomic_DNA"/>
</dbReference>
<accession>A0ACC6QPM5</accession>